<protein>
    <recommendedName>
        <fullName evidence="3">GPI ethanolamine phosphate transferase 3</fullName>
    </recommendedName>
</protein>
<dbReference type="InterPro" id="IPR039524">
    <property type="entry name" value="PIGO/GPI13"/>
</dbReference>
<keyword evidence="2" id="KW-1185">Reference proteome</keyword>
<evidence type="ECO:0000313" key="1">
    <source>
        <dbReference type="EMBL" id="CBK21040.2"/>
    </source>
</evidence>
<dbReference type="Proteomes" id="UP000008312">
    <property type="component" value="Unassembled WGS sequence"/>
</dbReference>
<sequence>MKNRPFRFLFTLGIAFFVVGYLSIDQVFLDKNDTFCEGNSTKLDVPFKRLILFLEDGARPDFLFGNSVYRSWKPYFTDLLKKDPHHTICTTMQVDPPTSTTQGVKTFLTGGVPGFIELGQTFYASTIVHTGDPVWRELAGDVFSTPDNPIDSFNVYHDDSEAIQRELELFLSENCTADVLIVHSLLADHNAHKSDTSSPAHPAIHAALLQLNRHLQYITTHLPNDTLLFVFGDHGLSSKGNHGGATLEETTTGLDSHTFEI</sequence>
<dbReference type="Gene3D" id="3.40.720.10">
    <property type="entry name" value="Alkaline Phosphatase, subunit A"/>
    <property type="match status" value="1"/>
</dbReference>
<dbReference type="InterPro" id="IPR017850">
    <property type="entry name" value="Alkaline_phosphatase_core_sf"/>
</dbReference>
<dbReference type="RefSeq" id="XP_012895088.1">
    <property type="nucleotide sequence ID" value="XM_013039634.1"/>
</dbReference>
<proteinExistence type="predicted"/>
<dbReference type="InParanoid" id="D8LZ01"/>
<dbReference type="PANTHER" id="PTHR23071">
    <property type="entry name" value="PHOSPHATIDYLINOSITOL GLYCAN"/>
    <property type="match status" value="1"/>
</dbReference>
<dbReference type="EMBL" id="FN668640">
    <property type="protein sequence ID" value="CBK21040.2"/>
    <property type="molecule type" value="Genomic_DNA"/>
</dbReference>
<gene>
    <name evidence="1" type="ORF">GSBLH_T00006233001</name>
</gene>
<dbReference type="GO" id="GO:0005789">
    <property type="term" value="C:endoplasmic reticulum membrane"/>
    <property type="evidence" value="ECO:0007669"/>
    <property type="project" value="TreeGrafter"/>
</dbReference>
<reference evidence="1" key="1">
    <citation type="submission" date="2010-02" db="EMBL/GenBank/DDBJ databases">
        <title>Sequencing and annotation of the Blastocystis hominis genome.</title>
        <authorList>
            <person name="Wincker P."/>
        </authorList>
    </citation>
    <scope>NUCLEOTIDE SEQUENCE</scope>
    <source>
        <strain evidence="1">Singapore isolate B</strain>
    </source>
</reference>
<dbReference type="OrthoDB" id="37582at2759"/>
<evidence type="ECO:0000313" key="2">
    <source>
        <dbReference type="Proteomes" id="UP000008312"/>
    </source>
</evidence>
<name>D8LZ01_BLAHO</name>
<dbReference type="GO" id="GO:0051377">
    <property type="term" value="F:mannose-ethanolamine phosphotransferase activity"/>
    <property type="evidence" value="ECO:0007669"/>
    <property type="project" value="TreeGrafter"/>
</dbReference>
<organism evidence="1">
    <name type="scientific">Blastocystis hominis</name>
    <dbReference type="NCBI Taxonomy" id="12968"/>
    <lineage>
        <taxon>Eukaryota</taxon>
        <taxon>Sar</taxon>
        <taxon>Stramenopiles</taxon>
        <taxon>Bigyra</taxon>
        <taxon>Opalozoa</taxon>
        <taxon>Opalinata</taxon>
        <taxon>Blastocystidae</taxon>
        <taxon>Blastocystis</taxon>
    </lineage>
</organism>
<dbReference type="SUPFAM" id="SSF53649">
    <property type="entry name" value="Alkaline phosphatase-like"/>
    <property type="match status" value="1"/>
</dbReference>
<dbReference type="GO" id="GO:0006506">
    <property type="term" value="P:GPI anchor biosynthetic process"/>
    <property type="evidence" value="ECO:0007669"/>
    <property type="project" value="InterPro"/>
</dbReference>
<accession>D8LZ01</accession>
<dbReference type="AlphaFoldDB" id="D8LZ01"/>
<dbReference type="GeneID" id="24922358"/>
<evidence type="ECO:0008006" key="3">
    <source>
        <dbReference type="Google" id="ProtNLM"/>
    </source>
</evidence>
<dbReference type="PANTHER" id="PTHR23071:SF1">
    <property type="entry name" value="GPI ETHANOLAMINE PHOSPHATE TRANSFERASE 3"/>
    <property type="match status" value="1"/>
</dbReference>